<comment type="caution">
    <text evidence="1">The sequence shown here is derived from an EMBL/GenBank/DDBJ whole genome shotgun (WGS) entry which is preliminary data.</text>
</comment>
<organism evidence="1 2">
    <name type="scientific">Leptospira weilii str. Ecochallenge</name>
    <dbReference type="NCBI Taxonomy" id="1049986"/>
    <lineage>
        <taxon>Bacteria</taxon>
        <taxon>Pseudomonadati</taxon>
        <taxon>Spirochaetota</taxon>
        <taxon>Spirochaetia</taxon>
        <taxon>Leptospirales</taxon>
        <taxon>Leptospiraceae</taxon>
        <taxon>Leptospira</taxon>
    </lineage>
</organism>
<reference evidence="1 2" key="1">
    <citation type="submission" date="2013-02" db="EMBL/GenBank/DDBJ databases">
        <authorList>
            <person name="Harkins D.M."/>
            <person name="Durkin A.S."/>
            <person name="Brinkac L.M."/>
            <person name="Haft D.H."/>
            <person name="Selengut J.D."/>
            <person name="Sanka R."/>
            <person name="DePew J."/>
            <person name="Purushe J."/>
            <person name="Haake D.A."/>
            <person name="Matsunaga J."/>
            <person name="Vinetz J.M."/>
            <person name="Sutton G.G."/>
            <person name="Nierman W.C."/>
            <person name="Fouts D.E."/>
        </authorList>
    </citation>
    <scope>NUCLEOTIDE SEQUENCE [LARGE SCALE GENOMIC DNA]</scope>
    <source>
        <strain evidence="1 2">Ecochallenge</strain>
    </source>
</reference>
<proteinExistence type="predicted"/>
<evidence type="ECO:0000313" key="2">
    <source>
        <dbReference type="Proteomes" id="UP000012249"/>
    </source>
</evidence>
<evidence type="ECO:0000313" key="1">
    <source>
        <dbReference type="EMBL" id="EMY12114.1"/>
    </source>
</evidence>
<protein>
    <submittedName>
        <fullName evidence="1">Uncharacterized protein</fullName>
    </submittedName>
</protein>
<name>N1U2H7_9LEPT</name>
<gene>
    <name evidence="1" type="ORF">LEP1GSC043_2418</name>
</gene>
<dbReference type="EMBL" id="AHMI02000318">
    <property type="protein sequence ID" value="EMY12114.1"/>
    <property type="molecule type" value="Genomic_DNA"/>
</dbReference>
<sequence>MLFEADLRKSDLESVPKQFDLNGIPAITLPTSTWIRR</sequence>
<dbReference type="Proteomes" id="UP000012249">
    <property type="component" value="Unassembled WGS sequence"/>
</dbReference>
<dbReference type="AlphaFoldDB" id="N1U2H7"/>
<accession>N1U2H7</accession>